<dbReference type="EMBL" id="JAKUCV010001813">
    <property type="protein sequence ID" value="KAJ4844992.1"/>
    <property type="molecule type" value="Genomic_DNA"/>
</dbReference>
<feature type="compositionally biased region" description="Low complexity" evidence="1">
    <location>
        <begin position="10"/>
        <end position="21"/>
    </location>
</feature>
<protein>
    <submittedName>
        <fullName evidence="2">Uncharacterized protein</fullName>
    </submittedName>
</protein>
<evidence type="ECO:0000313" key="2">
    <source>
        <dbReference type="EMBL" id="KAJ4844992.1"/>
    </source>
</evidence>
<sequence>MRLRRGNIDGGSSRLSSSNRGGFDVPMRLPSLTPLPSVRVPALLRVVLSMTFVLQPCVALSDLEDGVEILNFWSRSIRGLKFLSRSIHSLKFSSRSIRGLKFSIRSVGGQIVFPGI</sequence>
<dbReference type="AlphaFoldDB" id="A0A9Q0G856"/>
<dbReference type="Proteomes" id="UP001141552">
    <property type="component" value="Unassembled WGS sequence"/>
</dbReference>
<proteinExistence type="predicted"/>
<evidence type="ECO:0000313" key="3">
    <source>
        <dbReference type="Proteomes" id="UP001141552"/>
    </source>
</evidence>
<reference evidence="2" key="2">
    <citation type="journal article" date="2023" name="Plants (Basel)">
        <title>Annotation of the Turnera subulata (Passifloraceae) Draft Genome Reveals the S-Locus Evolved after the Divergence of Turneroideae from Passifloroideae in a Stepwise Manner.</title>
        <authorList>
            <person name="Henning P.M."/>
            <person name="Roalson E.H."/>
            <person name="Mir W."/>
            <person name="McCubbin A.G."/>
            <person name="Shore J.S."/>
        </authorList>
    </citation>
    <scope>NUCLEOTIDE SEQUENCE</scope>
    <source>
        <strain evidence="2">F60SS</strain>
    </source>
</reference>
<feature type="region of interest" description="Disordered" evidence="1">
    <location>
        <begin position="1"/>
        <end position="21"/>
    </location>
</feature>
<accession>A0A9Q0G856</accession>
<comment type="caution">
    <text evidence="2">The sequence shown here is derived from an EMBL/GenBank/DDBJ whole genome shotgun (WGS) entry which is preliminary data.</text>
</comment>
<gene>
    <name evidence="2" type="ORF">Tsubulata_049371</name>
</gene>
<name>A0A9Q0G856_9ROSI</name>
<reference evidence="2" key="1">
    <citation type="submission" date="2022-02" db="EMBL/GenBank/DDBJ databases">
        <authorList>
            <person name="Henning P.M."/>
            <person name="McCubbin A.G."/>
            <person name="Shore J.S."/>
        </authorList>
    </citation>
    <scope>NUCLEOTIDE SEQUENCE</scope>
    <source>
        <strain evidence="2">F60SS</strain>
        <tissue evidence="2">Leaves</tissue>
    </source>
</reference>
<keyword evidence="3" id="KW-1185">Reference proteome</keyword>
<evidence type="ECO:0000256" key="1">
    <source>
        <dbReference type="SAM" id="MobiDB-lite"/>
    </source>
</evidence>
<organism evidence="2 3">
    <name type="scientific">Turnera subulata</name>
    <dbReference type="NCBI Taxonomy" id="218843"/>
    <lineage>
        <taxon>Eukaryota</taxon>
        <taxon>Viridiplantae</taxon>
        <taxon>Streptophyta</taxon>
        <taxon>Embryophyta</taxon>
        <taxon>Tracheophyta</taxon>
        <taxon>Spermatophyta</taxon>
        <taxon>Magnoliopsida</taxon>
        <taxon>eudicotyledons</taxon>
        <taxon>Gunneridae</taxon>
        <taxon>Pentapetalae</taxon>
        <taxon>rosids</taxon>
        <taxon>fabids</taxon>
        <taxon>Malpighiales</taxon>
        <taxon>Passifloraceae</taxon>
        <taxon>Turnera</taxon>
    </lineage>
</organism>